<dbReference type="PANTHER" id="PTHR35484:SF2">
    <property type="entry name" value="OUTER ENVELOPE PORE PROTEIN 37, CHLOROPLASTIC"/>
    <property type="match status" value="1"/>
</dbReference>
<comment type="caution">
    <text evidence="2">The sequence shown here is derived from an EMBL/GenBank/DDBJ whole genome shotgun (WGS) entry which is preliminary data.</text>
</comment>
<evidence type="ECO:0000256" key="1">
    <source>
        <dbReference type="SAM" id="MobiDB-lite"/>
    </source>
</evidence>
<protein>
    <submittedName>
        <fullName evidence="2">Outer envelope pore protein 37</fullName>
    </submittedName>
</protein>
<organism evidence="2 3">
    <name type="scientific">Carex littledalei</name>
    <dbReference type="NCBI Taxonomy" id="544730"/>
    <lineage>
        <taxon>Eukaryota</taxon>
        <taxon>Viridiplantae</taxon>
        <taxon>Streptophyta</taxon>
        <taxon>Embryophyta</taxon>
        <taxon>Tracheophyta</taxon>
        <taxon>Spermatophyta</taxon>
        <taxon>Magnoliopsida</taxon>
        <taxon>Liliopsida</taxon>
        <taxon>Poales</taxon>
        <taxon>Cyperaceae</taxon>
        <taxon>Cyperoideae</taxon>
        <taxon>Cariceae</taxon>
        <taxon>Carex</taxon>
        <taxon>Carex subgen. Euthyceras</taxon>
    </lineage>
</organism>
<evidence type="ECO:0000313" key="3">
    <source>
        <dbReference type="Proteomes" id="UP000623129"/>
    </source>
</evidence>
<feature type="region of interest" description="Disordered" evidence="1">
    <location>
        <begin position="1"/>
        <end position="40"/>
    </location>
</feature>
<keyword evidence="3" id="KW-1185">Reference proteome</keyword>
<proteinExistence type="predicted"/>
<sequence length="338" mass="37892">MGDSLPVNPNLTYPPNPNPNLPPPPPLPCVPATPPPPPPRFLRRSPIRATTEFDSASENPLFHKISCKVIDGLAKLKFCCQSNSKGHIISPEVAFITDRFKVFYDVDSRNALLKGWLDMGRFLSLQATHDVKNHGGNVALIAKLGDPSYKLELRSSVPSAGLPKATLIFPNGQVSVEEVVKEEAPEKVLSVNGIFRSNILDGVGTAMFTNDDLNLRYCYKDKELTFIPSISLPSNALSFAFKRRFSPSDKLSYLYKFDTRDWNAVYKHTARKDLKFKAGYDSSVDGGLKWACVWVGDERGGVKSIPLKMRFKLMLQVPQDINKSVFLFHVKKRWDFDF</sequence>
<evidence type="ECO:0000313" key="2">
    <source>
        <dbReference type="EMBL" id="KAF3337849.1"/>
    </source>
</evidence>
<reference evidence="2" key="1">
    <citation type="submission" date="2020-01" db="EMBL/GenBank/DDBJ databases">
        <title>Genome sequence of Kobresia littledalei, the first chromosome-level genome in the family Cyperaceae.</title>
        <authorList>
            <person name="Qu G."/>
        </authorList>
    </citation>
    <scope>NUCLEOTIDE SEQUENCE</scope>
    <source>
        <strain evidence="2">C.B.Clarke</strain>
        <tissue evidence="2">Leaf</tissue>
    </source>
</reference>
<gene>
    <name evidence="2" type="ORF">FCM35_KLT18436</name>
</gene>
<feature type="compositionally biased region" description="Low complexity" evidence="1">
    <location>
        <begin position="1"/>
        <end position="11"/>
    </location>
</feature>
<dbReference type="GO" id="GO:0006812">
    <property type="term" value="P:monoatomic cation transport"/>
    <property type="evidence" value="ECO:0007669"/>
    <property type="project" value="InterPro"/>
</dbReference>
<dbReference type="OrthoDB" id="2011802at2759"/>
<dbReference type="PANTHER" id="PTHR35484">
    <property type="entry name" value="OUTER ENVELOPE PORE PROTEIN 37, CHLOROPLASTIC"/>
    <property type="match status" value="1"/>
</dbReference>
<dbReference type="EMBL" id="SWLB01000006">
    <property type="protein sequence ID" value="KAF3337849.1"/>
    <property type="molecule type" value="Genomic_DNA"/>
</dbReference>
<accession>A0A833RPC3</accession>
<name>A0A833RPC3_9POAL</name>
<dbReference type="InterPro" id="IPR038951">
    <property type="entry name" value="OEP37-like"/>
</dbReference>
<dbReference type="AlphaFoldDB" id="A0A833RPC3"/>
<dbReference type="GO" id="GO:0009707">
    <property type="term" value="C:chloroplast outer membrane"/>
    <property type="evidence" value="ECO:0007669"/>
    <property type="project" value="TreeGrafter"/>
</dbReference>
<dbReference type="GO" id="GO:0005216">
    <property type="term" value="F:monoatomic ion channel activity"/>
    <property type="evidence" value="ECO:0007669"/>
    <property type="project" value="InterPro"/>
</dbReference>
<feature type="compositionally biased region" description="Pro residues" evidence="1">
    <location>
        <begin position="12"/>
        <end position="40"/>
    </location>
</feature>
<dbReference type="Proteomes" id="UP000623129">
    <property type="component" value="Unassembled WGS sequence"/>
</dbReference>